<feature type="modified residue" description="4-aspartylphosphate" evidence="6">
    <location>
        <position position="53"/>
    </location>
</feature>
<dbReference type="SUPFAM" id="SSF52172">
    <property type="entry name" value="CheY-like"/>
    <property type="match status" value="1"/>
</dbReference>
<evidence type="ECO:0000313" key="8">
    <source>
        <dbReference type="EMBL" id="OGG31361.1"/>
    </source>
</evidence>
<name>A0A1F6B371_9BACT</name>
<dbReference type="GO" id="GO:0000160">
    <property type="term" value="P:phosphorelay signal transduction system"/>
    <property type="evidence" value="ECO:0007669"/>
    <property type="project" value="UniProtKB-KW"/>
</dbReference>
<reference evidence="8 9" key="1">
    <citation type="journal article" date="2016" name="Nat. Commun.">
        <title>Thousands of microbial genomes shed light on interconnected biogeochemical processes in an aquifer system.</title>
        <authorList>
            <person name="Anantharaman K."/>
            <person name="Brown C.T."/>
            <person name="Hug L.A."/>
            <person name="Sharon I."/>
            <person name="Castelle C.J."/>
            <person name="Probst A.J."/>
            <person name="Thomas B.C."/>
            <person name="Singh A."/>
            <person name="Wilkins M.J."/>
            <person name="Karaoz U."/>
            <person name="Brodie E.L."/>
            <person name="Williams K.H."/>
            <person name="Hubbard S.S."/>
            <person name="Banfield J.F."/>
        </authorList>
    </citation>
    <scope>NUCLEOTIDE SEQUENCE [LARGE SCALE GENOMIC DNA]</scope>
</reference>
<dbReference type="AlphaFoldDB" id="A0A1F6B371"/>
<comment type="caution">
    <text evidence="8">The sequence shown here is derived from an EMBL/GenBank/DDBJ whole genome shotgun (WGS) entry which is preliminary data.</text>
</comment>
<dbReference type="SMART" id="SM00448">
    <property type="entry name" value="REC"/>
    <property type="match status" value="1"/>
</dbReference>
<dbReference type="PANTHER" id="PTHR44591:SF3">
    <property type="entry name" value="RESPONSE REGULATORY DOMAIN-CONTAINING PROTEIN"/>
    <property type="match status" value="1"/>
</dbReference>
<keyword evidence="4" id="KW-0238">DNA-binding</keyword>
<dbReference type="InterPro" id="IPR011006">
    <property type="entry name" value="CheY-like_superfamily"/>
</dbReference>
<organism evidence="8 9">
    <name type="scientific">Candidatus Gottesmanbacteria bacterium RIFCSPLOWO2_01_FULL_46_9</name>
    <dbReference type="NCBI Taxonomy" id="1798394"/>
    <lineage>
        <taxon>Bacteria</taxon>
        <taxon>Candidatus Gottesmaniibacteriota</taxon>
    </lineage>
</organism>
<feature type="domain" description="Response regulatory" evidence="7">
    <location>
        <begin position="4"/>
        <end position="120"/>
    </location>
</feature>
<accession>A0A1F6B371</accession>
<evidence type="ECO:0000256" key="4">
    <source>
        <dbReference type="ARBA" id="ARBA00023125"/>
    </source>
</evidence>
<gene>
    <name evidence="8" type="ORF">A3A63_02245</name>
</gene>
<evidence type="ECO:0000256" key="6">
    <source>
        <dbReference type="PROSITE-ProRule" id="PRU00169"/>
    </source>
</evidence>
<dbReference type="FunFam" id="3.40.50.2300:FF:000001">
    <property type="entry name" value="DNA-binding response regulator PhoB"/>
    <property type="match status" value="1"/>
</dbReference>
<evidence type="ECO:0000259" key="7">
    <source>
        <dbReference type="PROSITE" id="PS50110"/>
    </source>
</evidence>
<evidence type="ECO:0000256" key="2">
    <source>
        <dbReference type="ARBA" id="ARBA00023012"/>
    </source>
</evidence>
<keyword evidence="3" id="KW-0805">Transcription regulation</keyword>
<dbReference type="PANTHER" id="PTHR44591">
    <property type="entry name" value="STRESS RESPONSE REGULATOR PROTEIN 1"/>
    <property type="match status" value="1"/>
</dbReference>
<protein>
    <recommendedName>
        <fullName evidence="7">Response regulatory domain-containing protein</fullName>
    </recommendedName>
</protein>
<proteinExistence type="predicted"/>
<evidence type="ECO:0000256" key="3">
    <source>
        <dbReference type="ARBA" id="ARBA00023015"/>
    </source>
</evidence>
<dbReference type="EMBL" id="MFJX01000013">
    <property type="protein sequence ID" value="OGG31361.1"/>
    <property type="molecule type" value="Genomic_DNA"/>
</dbReference>
<dbReference type="Pfam" id="PF00072">
    <property type="entry name" value="Response_reg"/>
    <property type="match status" value="1"/>
</dbReference>
<dbReference type="PROSITE" id="PS50110">
    <property type="entry name" value="RESPONSE_REGULATORY"/>
    <property type="match status" value="1"/>
</dbReference>
<dbReference type="InterPro" id="IPR001789">
    <property type="entry name" value="Sig_transdc_resp-reg_receiver"/>
</dbReference>
<evidence type="ECO:0000256" key="5">
    <source>
        <dbReference type="ARBA" id="ARBA00023163"/>
    </source>
</evidence>
<dbReference type="InterPro" id="IPR050595">
    <property type="entry name" value="Bact_response_regulator"/>
</dbReference>
<dbReference type="GO" id="GO:0003677">
    <property type="term" value="F:DNA binding"/>
    <property type="evidence" value="ECO:0007669"/>
    <property type="project" value="UniProtKB-KW"/>
</dbReference>
<keyword evidence="5" id="KW-0804">Transcription</keyword>
<evidence type="ECO:0000256" key="1">
    <source>
        <dbReference type="ARBA" id="ARBA00022553"/>
    </source>
</evidence>
<dbReference type="Proteomes" id="UP000176450">
    <property type="component" value="Unassembled WGS sequence"/>
</dbReference>
<dbReference type="Gene3D" id="3.40.50.2300">
    <property type="match status" value="1"/>
</dbReference>
<sequence>MAKQILIVEDDPLMSRMYQKIFTFEKYDVETAGDGVEGLEKARKKKPTLILLDVMMPKMNGLQVLEKLKSDPDTKHIPVMMLTNLAGEKDAEKALMKGAVKYIVKSEHDPKQVVGMVKEIIAAHSRDDVPGS</sequence>
<keyword evidence="1 6" id="KW-0597">Phosphoprotein</keyword>
<evidence type="ECO:0000313" key="9">
    <source>
        <dbReference type="Proteomes" id="UP000176450"/>
    </source>
</evidence>
<keyword evidence="2" id="KW-0902">Two-component regulatory system</keyword>